<dbReference type="Proteomes" id="UP000262832">
    <property type="component" value="Chromosome II"/>
</dbReference>
<evidence type="ECO:0008006" key="4">
    <source>
        <dbReference type="Google" id="ProtNLM"/>
    </source>
</evidence>
<keyword evidence="3" id="KW-1185">Reference proteome</keyword>
<evidence type="ECO:0000313" key="2">
    <source>
        <dbReference type="EMBL" id="AXY02524.1"/>
    </source>
</evidence>
<feature type="signal peptide" evidence="1">
    <location>
        <begin position="1"/>
        <end position="19"/>
    </location>
</feature>
<proteinExistence type="predicted"/>
<accession>A0ABM6YXQ4</accession>
<evidence type="ECO:0000313" key="3">
    <source>
        <dbReference type="Proteomes" id="UP000262832"/>
    </source>
</evidence>
<organism evidence="2 3">
    <name type="scientific">Vibrio alfacsensis</name>
    <dbReference type="NCBI Taxonomy" id="1074311"/>
    <lineage>
        <taxon>Bacteria</taxon>
        <taxon>Pseudomonadati</taxon>
        <taxon>Pseudomonadota</taxon>
        <taxon>Gammaproteobacteria</taxon>
        <taxon>Vibrionales</taxon>
        <taxon>Vibrionaceae</taxon>
        <taxon>Vibrio</taxon>
    </lineage>
</organism>
<gene>
    <name evidence="2" type="ORF">D1115_15800</name>
</gene>
<keyword evidence="1" id="KW-0732">Signal</keyword>
<sequence>MEKVTFLSLLLIYSVSAVADGHEQKVPCFSYEKNDFIGWMTKKECVLNKGISPSQLGENKE</sequence>
<feature type="chain" id="PRO_5047001412" description="DUF1496 domain-containing protein" evidence="1">
    <location>
        <begin position="20"/>
        <end position="61"/>
    </location>
</feature>
<dbReference type="RefSeq" id="WP_128812438.1">
    <property type="nucleotide sequence ID" value="NZ_CP032094.1"/>
</dbReference>
<protein>
    <recommendedName>
        <fullName evidence="4">DUF1496 domain-containing protein</fullName>
    </recommendedName>
</protein>
<dbReference type="EMBL" id="CP032094">
    <property type="protein sequence ID" value="AXY02524.1"/>
    <property type="molecule type" value="Genomic_DNA"/>
</dbReference>
<evidence type="ECO:0000256" key="1">
    <source>
        <dbReference type="SAM" id="SignalP"/>
    </source>
</evidence>
<reference evidence="2 3" key="1">
    <citation type="submission" date="2018-08" db="EMBL/GenBank/DDBJ databases">
        <title>Genomic taxonomy of the Vibrionaceae family.</title>
        <authorList>
            <person name="Gomez-Gil B."/>
            <person name="Tanaka M."/>
            <person name="Sawabe T."/>
            <person name="Enciso-Ibarra K."/>
        </authorList>
    </citation>
    <scope>NUCLEOTIDE SEQUENCE [LARGE SCALE GENOMIC DNA]</scope>
    <source>
        <strain evidence="2 3">CAIM 1831</strain>
    </source>
</reference>
<name>A0ABM6YXQ4_9VIBR</name>